<accession>A0A1N6YGG1</accession>
<dbReference type="Proteomes" id="UP000185924">
    <property type="component" value="Unassembled WGS sequence"/>
</dbReference>
<keyword evidence="2" id="KW-0732">Signal</keyword>
<protein>
    <submittedName>
        <fullName evidence="4">Por secretion system C-terminal sorting domain-containing protein</fullName>
    </submittedName>
</protein>
<name>A0A1N6YGG1_9BACT</name>
<dbReference type="Gene3D" id="2.60.40.10">
    <property type="entry name" value="Immunoglobulins"/>
    <property type="match status" value="1"/>
</dbReference>
<dbReference type="STRING" id="1077936.SAMN05421545_2479"/>
<gene>
    <name evidence="4" type="ORF">SAMN05421545_2479</name>
</gene>
<proteinExistence type="predicted"/>
<organism evidence="4 5">
    <name type="scientific">Pontibacter lucknowensis</name>
    <dbReference type="NCBI Taxonomy" id="1077936"/>
    <lineage>
        <taxon>Bacteria</taxon>
        <taxon>Pseudomonadati</taxon>
        <taxon>Bacteroidota</taxon>
        <taxon>Cytophagia</taxon>
        <taxon>Cytophagales</taxon>
        <taxon>Hymenobacteraceae</taxon>
        <taxon>Pontibacter</taxon>
    </lineage>
</organism>
<feature type="signal peptide" evidence="2">
    <location>
        <begin position="1"/>
        <end position="19"/>
    </location>
</feature>
<dbReference type="EMBL" id="FTNM01000003">
    <property type="protein sequence ID" value="SIR13630.1"/>
    <property type="molecule type" value="Genomic_DNA"/>
</dbReference>
<dbReference type="InterPro" id="IPR013783">
    <property type="entry name" value="Ig-like_fold"/>
</dbReference>
<evidence type="ECO:0000313" key="4">
    <source>
        <dbReference type="EMBL" id="SIR13630.1"/>
    </source>
</evidence>
<evidence type="ECO:0000256" key="2">
    <source>
        <dbReference type="SAM" id="SignalP"/>
    </source>
</evidence>
<evidence type="ECO:0000256" key="1">
    <source>
        <dbReference type="SAM" id="MobiDB-lite"/>
    </source>
</evidence>
<dbReference type="Pfam" id="PF18962">
    <property type="entry name" value="Por_Secre_tail"/>
    <property type="match status" value="1"/>
</dbReference>
<dbReference type="NCBIfam" id="TIGR04183">
    <property type="entry name" value="Por_Secre_tail"/>
    <property type="match status" value="1"/>
</dbReference>
<sequence>MIRTLTLFVLLISAYPSFAQFNSVTTLSQIPITTNTGEKPQSKVWVHANKFWTVLPDSEGTHVWRLDGTVWVKDLKISDKTTSKVDCKVVGDVTHVLLFQGVNSELVSIEYVPNRETYGLWSERNEATTITLGQHVEIATLEVDSRGRMWIASASESSTSEEDNDIFVQWSDSPYYVWSDPITLATRVNWDDICVVIALPGKVGVFWSNQNTTKFGFRTHDDRDTPDAWSEIEDVVHNTNGNTSGGLADDHMNMAIASDGTLYCAIKTSYKNSNQPLLGLFVRRPTGTWDNLYSITKAGSRTRPIVILNEVEKIIRVIYTDNESGGNIVYKESPLDVINFPEDFNETINRSNGQASNREHILIEGFYNNVTSTKDNFTDKIVVMASTSRNAPAPYYAVSVLATSEIIPLPVELVSFTARLSADDAVLEWRTASEQDNDHFSVESSTDGRTFTPVGKVTGNGTTQLQRHYSFTDKNISRYRAEGVYYRLRQVDYSGEFEFSPIRYVRAPGLPDAITLRAFPSPFDSYLQVQVASNEEQGSTIILYNAQGRVIQSQAITLKRGINTISLTELDLASGIYLLKVTTGDQQQVLKLVSE</sequence>
<evidence type="ECO:0000259" key="3">
    <source>
        <dbReference type="Pfam" id="PF18962"/>
    </source>
</evidence>
<dbReference type="InterPro" id="IPR026444">
    <property type="entry name" value="Secre_tail"/>
</dbReference>
<evidence type="ECO:0000313" key="5">
    <source>
        <dbReference type="Proteomes" id="UP000185924"/>
    </source>
</evidence>
<keyword evidence="5" id="KW-1185">Reference proteome</keyword>
<feature type="domain" description="Secretion system C-terminal sorting" evidence="3">
    <location>
        <begin position="519"/>
        <end position="592"/>
    </location>
</feature>
<dbReference type="OrthoDB" id="1443240at2"/>
<dbReference type="AlphaFoldDB" id="A0A1N6YGG1"/>
<dbReference type="RefSeq" id="WP_076422338.1">
    <property type="nucleotide sequence ID" value="NZ_FTNM01000003.1"/>
</dbReference>
<feature type="chain" id="PRO_5012658809" evidence="2">
    <location>
        <begin position="20"/>
        <end position="595"/>
    </location>
</feature>
<feature type="region of interest" description="Disordered" evidence="1">
    <location>
        <begin position="438"/>
        <end position="457"/>
    </location>
</feature>
<reference evidence="5" key="1">
    <citation type="submission" date="2017-01" db="EMBL/GenBank/DDBJ databases">
        <authorList>
            <person name="Varghese N."/>
            <person name="Submissions S."/>
        </authorList>
    </citation>
    <scope>NUCLEOTIDE SEQUENCE [LARGE SCALE GENOMIC DNA]</scope>
    <source>
        <strain evidence="5">DM9</strain>
    </source>
</reference>